<dbReference type="PANTHER" id="PTHR43289">
    <property type="entry name" value="MITOGEN-ACTIVATED PROTEIN KINASE KINASE KINASE 20-RELATED"/>
    <property type="match status" value="1"/>
</dbReference>
<comment type="caution">
    <text evidence="8">The sequence shown here is derived from an EMBL/GenBank/DDBJ whole genome shotgun (WGS) entry which is preliminary data.</text>
</comment>
<feature type="transmembrane region" description="Helical" evidence="6">
    <location>
        <begin position="331"/>
        <end position="348"/>
    </location>
</feature>
<keyword evidence="1" id="KW-0808">Transferase</keyword>
<dbReference type="EMBL" id="JAFBED010000006">
    <property type="protein sequence ID" value="MBM7621256.1"/>
    <property type="molecule type" value="Genomic_DNA"/>
</dbReference>
<dbReference type="CDD" id="cd14014">
    <property type="entry name" value="STKc_PknB_like"/>
    <property type="match status" value="1"/>
</dbReference>
<dbReference type="SUPFAM" id="SSF56112">
    <property type="entry name" value="Protein kinase-like (PK-like)"/>
    <property type="match status" value="1"/>
</dbReference>
<evidence type="ECO:0000256" key="4">
    <source>
        <dbReference type="ARBA" id="ARBA00022840"/>
    </source>
</evidence>
<keyword evidence="8" id="KW-0723">Serine/threonine-protein kinase</keyword>
<keyword evidence="2 5" id="KW-0547">Nucleotide-binding</keyword>
<keyword evidence="6" id="KW-0812">Transmembrane</keyword>
<keyword evidence="6" id="KW-0472">Membrane</keyword>
<dbReference type="InterPro" id="IPR017441">
    <property type="entry name" value="Protein_kinase_ATP_BS"/>
</dbReference>
<dbReference type="Gene3D" id="3.30.200.20">
    <property type="entry name" value="Phosphorylase Kinase, domain 1"/>
    <property type="match status" value="1"/>
</dbReference>
<dbReference type="InterPro" id="IPR011009">
    <property type="entry name" value="Kinase-like_dom_sf"/>
</dbReference>
<dbReference type="PROSITE" id="PS00107">
    <property type="entry name" value="PROTEIN_KINASE_ATP"/>
    <property type="match status" value="1"/>
</dbReference>
<dbReference type="InterPro" id="IPR008266">
    <property type="entry name" value="Tyr_kinase_AS"/>
</dbReference>
<dbReference type="InterPro" id="IPR000719">
    <property type="entry name" value="Prot_kinase_dom"/>
</dbReference>
<dbReference type="GO" id="GO:0004674">
    <property type="term" value="F:protein serine/threonine kinase activity"/>
    <property type="evidence" value="ECO:0007669"/>
    <property type="project" value="UniProtKB-KW"/>
</dbReference>
<dbReference type="Pfam" id="PF00069">
    <property type="entry name" value="Pkinase"/>
    <property type="match status" value="1"/>
</dbReference>
<evidence type="ECO:0000256" key="6">
    <source>
        <dbReference type="SAM" id="Phobius"/>
    </source>
</evidence>
<sequence length="349" mass="39586">MACFQLMEGAGPTCLYCGWKEKIKNEFPSALPHGVILQQRYLIGRVLGQGGFGITYAAYDLQHSTRVAIKEYFPIDIARRNPNKDVETTSDGYQELFQYGLQRFQDEAGSLARFTRHPGMVAVYDFFHEHMTAYLVMQYVEGKTWMKIIEENGGRMGVDSALGILIPALDALQAVHEVGMLHRDISPDNIMVLPNRQVKLIDFGAARYAMKQQNQEFSIIFKPGFTPEEQYRTRGNRGPWSDIYSISATFYKAITGKIPRDAMNRLEKDTLTPPSRNGVSLSPSIEHALMKALSVKGENRYQTVREFKEALLQPLDKGYQQGTMDNNKTPAWLWIVGFVMVLVLIKLIT</sequence>
<protein>
    <submittedName>
        <fullName evidence="8">Serine/threonine protein kinase</fullName>
    </submittedName>
</protein>
<keyword evidence="4 5" id="KW-0067">ATP-binding</keyword>
<evidence type="ECO:0000313" key="9">
    <source>
        <dbReference type="Proteomes" id="UP000737402"/>
    </source>
</evidence>
<reference evidence="8 9" key="1">
    <citation type="submission" date="2021-01" db="EMBL/GenBank/DDBJ databases">
        <title>Genomic Encyclopedia of Type Strains, Phase IV (KMG-IV): sequencing the most valuable type-strain genomes for metagenomic binning, comparative biology and taxonomic classification.</title>
        <authorList>
            <person name="Goeker M."/>
        </authorList>
    </citation>
    <scope>NUCLEOTIDE SEQUENCE [LARGE SCALE GENOMIC DNA]</scope>
    <source>
        <strain evidence="8 9">DSM 25879</strain>
    </source>
</reference>
<keyword evidence="9" id="KW-1185">Reference proteome</keyword>
<dbReference type="PROSITE" id="PS00109">
    <property type="entry name" value="PROTEIN_KINASE_TYR"/>
    <property type="match status" value="1"/>
</dbReference>
<evidence type="ECO:0000259" key="7">
    <source>
        <dbReference type="PROSITE" id="PS50011"/>
    </source>
</evidence>
<proteinExistence type="predicted"/>
<evidence type="ECO:0000256" key="2">
    <source>
        <dbReference type="ARBA" id="ARBA00022741"/>
    </source>
</evidence>
<feature type="domain" description="Protein kinase" evidence="7">
    <location>
        <begin position="41"/>
        <end position="312"/>
    </location>
</feature>
<dbReference type="PANTHER" id="PTHR43289:SF34">
    <property type="entry name" value="SERINE_THREONINE-PROTEIN KINASE YBDM-RELATED"/>
    <property type="match status" value="1"/>
</dbReference>
<accession>A0ABS2P2S7</accession>
<feature type="binding site" evidence="5">
    <location>
        <position position="70"/>
    </location>
    <ligand>
        <name>ATP</name>
        <dbReference type="ChEBI" id="CHEBI:30616"/>
    </ligand>
</feature>
<evidence type="ECO:0000256" key="5">
    <source>
        <dbReference type="PROSITE-ProRule" id="PRU10141"/>
    </source>
</evidence>
<organism evidence="8 9">
    <name type="scientific">Sutcliffiella tianshenii</name>
    <dbReference type="NCBI Taxonomy" id="1463404"/>
    <lineage>
        <taxon>Bacteria</taxon>
        <taxon>Bacillati</taxon>
        <taxon>Bacillota</taxon>
        <taxon>Bacilli</taxon>
        <taxon>Bacillales</taxon>
        <taxon>Bacillaceae</taxon>
        <taxon>Sutcliffiella</taxon>
    </lineage>
</organism>
<gene>
    <name evidence="8" type="ORF">JOC95_003129</name>
</gene>
<evidence type="ECO:0000313" key="8">
    <source>
        <dbReference type="EMBL" id="MBM7621256.1"/>
    </source>
</evidence>
<dbReference type="RefSeq" id="WP_204418028.1">
    <property type="nucleotide sequence ID" value="NZ_JAFBED010000006.1"/>
</dbReference>
<evidence type="ECO:0000256" key="3">
    <source>
        <dbReference type="ARBA" id="ARBA00022777"/>
    </source>
</evidence>
<evidence type="ECO:0000256" key="1">
    <source>
        <dbReference type="ARBA" id="ARBA00022679"/>
    </source>
</evidence>
<dbReference type="PROSITE" id="PS50011">
    <property type="entry name" value="PROTEIN_KINASE_DOM"/>
    <property type="match status" value="1"/>
</dbReference>
<name>A0ABS2P2S7_9BACI</name>
<keyword evidence="3 8" id="KW-0418">Kinase</keyword>
<keyword evidence="6" id="KW-1133">Transmembrane helix</keyword>
<dbReference type="Proteomes" id="UP000737402">
    <property type="component" value="Unassembled WGS sequence"/>
</dbReference>
<dbReference type="Gene3D" id="1.10.510.10">
    <property type="entry name" value="Transferase(Phosphotransferase) domain 1"/>
    <property type="match status" value="1"/>
</dbReference>